<organism evidence="1 2">
    <name type="scientific">Puccinia sorghi</name>
    <dbReference type="NCBI Taxonomy" id="27349"/>
    <lineage>
        <taxon>Eukaryota</taxon>
        <taxon>Fungi</taxon>
        <taxon>Dikarya</taxon>
        <taxon>Basidiomycota</taxon>
        <taxon>Pucciniomycotina</taxon>
        <taxon>Pucciniomycetes</taxon>
        <taxon>Pucciniales</taxon>
        <taxon>Pucciniaceae</taxon>
        <taxon>Puccinia</taxon>
    </lineage>
</organism>
<dbReference type="VEuPathDB" id="FungiDB:VP01_1659g4"/>
<proteinExistence type="predicted"/>
<accession>A0A0L6VGD6</accession>
<name>A0A0L6VGD6_9BASI</name>
<evidence type="ECO:0000313" key="2">
    <source>
        <dbReference type="Proteomes" id="UP000037035"/>
    </source>
</evidence>
<comment type="caution">
    <text evidence="1">The sequence shown here is derived from an EMBL/GenBank/DDBJ whole genome shotgun (WGS) entry which is preliminary data.</text>
</comment>
<sequence>MVDTQAVSRSNSGNGFFQGMLITELETIPQLTEENHSIWKDKITALLKLRGVLKAMDNPNIPLGESDNAELVMLLLSKMDSVTHNNVVMAENRDLAQRIWLSIKERFASSQSSNHATMFNDFLYAKYHDQEISRGRDQASTRQIMHSDKELDVEFVCNHLIQFNNESKAHLEKRELPLKQCYCLQKINHLERDKEAIKTTVKPIPLRDVAADITIQRKTRTTAVTTAGICIPKALQIGGKEKPKENYFMSLLTRWIESGDPKHRIILDSGASVSEIQIRTLLVKANRFHIKTWPRKSPLQNFHFKTRISQLAPICPHPPLRNYLAPNSPF</sequence>
<evidence type="ECO:0000313" key="1">
    <source>
        <dbReference type="EMBL" id="KNZ59813.1"/>
    </source>
</evidence>
<dbReference type="Proteomes" id="UP000037035">
    <property type="component" value="Unassembled WGS sequence"/>
</dbReference>
<dbReference type="EMBL" id="LAVV01006458">
    <property type="protein sequence ID" value="KNZ59813.1"/>
    <property type="molecule type" value="Genomic_DNA"/>
</dbReference>
<gene>
    <name evidence="1" type="ORF">VP01_1659g4</name>
</gene>
<protein>
    <submittedName>
        <fullName evidence="1">Uncharacterized protein</fullName>
    </submittedName>
</protein>
<reference evidence="1 2" key="1">
    <citation type="submission" date="2015-08" db="EMBL/GenBank/DDBJ databases">
        <title>Next Generation Sequencing and Analysis of the Genome of Puccinia sorghi L Schw, the Causal Agent of Maize Common Rust.</title>
        <authorList>
            <person name="Rochi L."/>
            <person name="Burguener G."/>
            <person name="Darino M."/>
            <person name="Turjanski A."/>
            <person name="Kreff E."/>
            <person name="Dieguez M.J."/>
            <person name="Sacco F."/>
        </authorList>
    </citation>
    <scope>NUCLEOTIDE SEQUENCE [LARGE SCALE GENOMIC DNA]</scope>
    <source>
        <strain evidence="1 2">RO10H11247</strain>
    </source>
</reference>
<dbReference type="AlphaFoldDB" id="A0A0L6VGD6"/>
<keyword evidence="2" id="KW-1185">Reference proteome</keyword>